<evidence type="ECO:0000313" key="1">
    <source>
        <dbReference type="EMBL" id="EOB00913.1"/>
    </source>
</evidence>
<proteinExistence type="predicted"/>
<protein>
    <submittedName>
        <fullName evidence="1">Uncharacterized protein</fullName>
    </submittedName>
</protein>
<dbReference type="AlphaFoldDB" id="R0LKJ0"/>
<dbReference type="EMBL" id="KB743145">
    <property type="protein sequence ID" value="EOB00913.1"/>
    <property type="molecule type" value="Genomic_DNA"/>
</dbReference>
<dbReference type="Proteomes" id="UP000296049">
    <property type="component" value="Unassembled WGS sequence"/>
</dbReference>
<gene>
    <name evidence="1" type="ORF">Anapl_00473</name>
</gene>
<accession>R0LKJ0</accession>
<keyword evidence="2" id="KW-1185">Reference proteome</keyword>
<name>R0LKJ0_ANAPL</name>
<sequence>MPVVTQADRCPVYQYQLLTPTAEAEEEKDVTVISWSSHVLQLANVGNFPRPLQWELHLLAKAMNAAHYALESIICAMKYNYAPRCVLVGVLPQCLDVPSTWPLFTDLVTPNVAAVSPAGQLRRGLEEVQRKQGGTHCLWSEKDEHKPCGNARVWRMLRVQVFLLGQH</sequence>
<reference evidence="2" key="1">
    <citation type="journal article" date="2013" name="Nat. Genet.">
        <title>The duck genome and transcriptome provide insight into an avian influenza virus reservoir species.</title>
        <authorList>
            <person name="Huang Y."/>
            <person name="Li Y."/>
            <person name="Burt D.W."/>
            <person name="Chen H."/>
            <person name="Zhang Y."/>
            <person name="Qian W."/>
            <person name="Kim H."/>
            <person name="Gan S."/>
            <person name="Zhao Y."/>
            <person name="Li J."/>
            <person name="Yi K."/>
            <person name="Feng H."/>
            <person name="Zhu P."/>
            <person name="Li B."/>
            <person name="Liu Q."/>
            <person name="Fairley S."/>
            <person name="Magor K.E."/>
            <person name="Du Z."/>
            <person name="Hu X."/>
            <person name="Goodman L."/>
            <person name="Tafer H."/>
            <person name="Vignal A."/>
            <person name="Lee T."/>
            <person name="Kim K.W."/>
            <person name="Sheng Z."/>
            <person name="An Y."/>
            <person name="Searle S."/>
            <person name="Herrero J."/>
            <person name="Groenen M.A."/>
            <person name="Crooijmans R.P."/>
            <person name="Faraut T."/>
            <person name="Cai Q."/>
            <person name="Webster R.G."/>
            <person name="Aldridge J.R."/>
            <person name="Warren W.C."/>
            <person name="Bartschat S."/>
            <person name="Kehr S."/>
            <person name="Marz M."/>
            <person name="Stadler P.F."/>
            <person name="Smith J."/>
            <person name="Kraus R.H."/>
            <person name="Zhao Y."/>
            <person name="Ren L."/>
            <person name="Fei J."/>
            <person name="Morisson M."/>
            <person name="Kaiser P."/>
            <person name="Griffin D.K."/>
            <person name="Rao M."/>
            <person name="Pitel F."/>
            <person name="Wang J."/>
            <person name="Li N."/>
        </authorList>
    </citation>
    <scope>NUCLEOTIDE SEQUENCE [LARGE SCALE GENOMIC DNA]</scope>
</reference>
<organism evidence="1 2">
    <name type="scientific">Anas platyrhynchos</name>
    <name type="common">Mallard</name>
    <name type="synonym">Anas boschas</name>
    <dbReference type="NCBI Taxonomy" id="8839"/>
    <lineage>
        <taxon>Eukaryota</taxon>
        <taxon>Metazoa</taxon>
        <taxon>Chordata</taxon>
        <taxon>Craniata</taxon>
        <taxon>Vertebrata</taxon>
        <taxon>Euteleostomi</taxon>
        <taxon>Archelosauria</taxon>
        <taxon>Archosauria</taxon>
        <taxon>Dinosauria</taxon>
        <taxon>Saurischia</taxon>
        <taxon>Theropoda</taxon>
        <taxon>Coelurosauria</taxon>
        <taxon>Aves</taxon>
        <taxon>Neognathae</taxon>
        <taxon>Galloanserae</taxon>
        <taxon>Anseriformes</taxon>
        <taxon>Anatidae</taxon>
        <taxon>Anatinae</taxon>
        <taxon>Anas</taxon>
    </lineage>
</organism>
<evidence type="ECO:0000313" key="2">
    <source>
        <dbReference type="Proteomes" id="UP000296049"/>
    </source>
</evidence>